<evidence type="ECO:0000259" key="6">
    <source>
        <dbReference type="PROSITE" id="PS50262"/>
    </source>
</evidence>
<dbReference type="InterPro" id="IPR017452">
    <property type="entry name" value="GPCR_Rhodpsn_7TM"/>
</dbReference>
<dbReference type="GO" id="GO:0016020">
    <property type="term" value="C:membrane"/>
    <property type="evidence" value="ECO:0007669"/>
    <property type="project" value="UniProtKB-SubCell"/>
</dbReference>
<feature type="transmembrane region" description="Helical" evidence="5">
    <location>
        <begin position="12"/>
        <end position="35"/>
    </location>
</feature>
<comment type="subcellular location">
    <subcellularLocation>
        <location evidence="1">Membrane</location>
    </subcellularLocation>
</comment>
<evidence type="ECO:0000256" key="4">
    <source>
        <dbReference type="ARBA" id="ARBA00023136"/>
    </source>
</evidence>
<feature type="transmembrane region" description="Helical" evidence="5">
    <location>
        <begin position="204"/>
        <end position="224"/>
    </location>
</feature>
<dbReference type="OrthoDB" id="19235at10239"/>
<dbReference type="Pfam" id="PF25707">
    <property type="entry name" value="UL78"/>
    <property type="match status" value="1"/>
</dbReference>
<dbReference type="Gene3D" id="1.20.1070.10">
    <property type="entry name" value="Rhodopsin 7-helix transmembrane proteins"/>
    <property type="match status" value="1"/>
</dbReference>
<dbReference type="EMBL" id="KR351281">
    <property type="protein sequence ID" value="AKG51634.1"/>
    <property type="molecule type" value="Genomic_DNA"/>
</dbReference>
<reference evidence="7 8" key="1">
    <citation type="journal article" date="2001" name="Arch. Virol.">
        <title>Isolation and characterization of an endogenous cytomegalovirus (BaCMV) from baboons.</title>
        <authorList>
            <person name="Blewett E.L."/>
            <person name="White G."/>
            <person name="Saliki J.T."/>
            <person name="Eberle R."/>
        </authorList>
    </citation>
    <scope>NUCLEOTIDE SEQUENCE [LARGE SCALE GENOMIC DNA]</scope>
    <source>
        <strain evidence="7">OCOM4-52</strain>
    </source>
</reference>
<keyword evidence="3 5" id="KW-1133">Transmembrane helix</keyword>
<evidence type="ECO:0000313" key="7">
    <source>
        <dbReference type="EMBL" id="AKG51634.1"/>
    </source>
</evidence>
<feature type="transmembrane region" description="Helical" evidence="5">
    <location>
        <begin position="89"/>
        <end position="107"/>
    </location>
</feature>
<evidence type="ECO:0000256" key="1">
    <source>
        <dbReference type="ARBA" id="ARBA00004370"/>
    </source>
</evidence>
<proteinExistence type="predicted"/>
<protein>
    <submittedName>
        <fullName evidence="7">UL78</fullName>
    </submittedName>
</protein>
<evidence type="ECO:0000313" key="8">
    <source>
        <dbReference type="Proteomes" id="UP000171701"/>
    </source>
</evidence>
<keyword evidence="8" id="KW-1185">Reference proteome</keyword>
<organism evidence="7 8">
    <name type="scientific">Papiine betaherpesvirus 4</name>
    <dbReference type="NCBI Taxonomy" id="2560624"/>
    <lineage>
        <taxon>Viruses</taxon>
        <taxon>Duplodnaviria</taxon>
        <taxon>Heunggongvirae</taxon>
        <taxon>Peploviricota</taxon>
        <taxon>Herviviricetes</taxon>
        <taxon>Herpesvirales</taxon>
        <taxon>Orthoherpesviridae</taxon>
        <taxon>Betaherpesvirinae</taxon>
        <taxon>Cytomegalovirus</taxon>
        <taxon>Cytomegalovirus papiinebeta4</taxon>
    </lineage>
</organism>
<sequence length="360" mass="40467">MIAFTGTMSLNLLNMMMGASSFMAFAFVLMCLLILRRARLPTSVTIFVWNLIGIQFVAICVMMLSRYIAADKNAAAANFCRLTVLFDHGCVYITSIMFMFLILDRLAAFLHDRYSWKHQTKYNKELSYYAVVFSYIMGLVAAIPTASVAIPSGRSGFGCQIPAGYTAVEVALKVVFLFLAPVVTVVALIIQISYHRNRDFMWRYASRALVFYTVLFFLLFPINYVKAVRSGLFSVNNTAVINPYPDYVDYILFCCEVLADFRLTVFSMFILALCDMDPLKRVEQAIDQSALDLQVSESLLRKWLHVMDKLSAMVTWRFTKRDDTAHLTTHEEPMATSDSAVEVTVTPSCSAVFSSGSSPA</sequence>
<evidence type="ECO:0000256" key="2">
    <source>
        <dbReference type="ARBA" id="ARBA00022692"/>
    </source>
</evidence>
<feature type="transmembrane region" description="Helical" evidence="5">
    <location>
        <begin position="128"/>
        <end position="150"/>
    </location>
</feature>
<dbReference type="PROSITE" id="PS50262">
    <property type="entry name" value="G_PROTEIN_RECEP_F1_2"/>
    <property type="match status" value="1"/>
</dbReference>
<evidence type="ECO:0000256" key="5">
    <source>
        <dbReference type="SAM" id="Phobius"/>
    </source>
</evidence>
<dbReference type="InterPro" id="IPR057757">
    <property type="entry name" value="UL78-like"/>
</dbReference>
<keyword evidence="4 5" id="KW-0472">Membrane</keyword>
<feature type="transmembrane region" description="Helical" evidence="5">
    <location>
        <begin position="170"/>
        <end position="192"/>
    </location>
</feature>
<keyword evidence="2 5" id="KW-0812">Transmembrane</keyword>
<accession>A0A0F7CSW0</accession>
<reference evidence="7 8" key="2">
    <citation type="journal article" date="2015" name="Genome Announc.">
        <title>Complete Genome Sequences of Mandrillus leucophaeus and Papio ursinus Cytomegaloviruses.</title>
        <authorList>
            <person name="Blewett E.L."/>
            <person name="Sherrod C.J."/>
            <person name="Texier J.R."/>
            <person name="Conrad T.M."/>
            <person name="Dittmer D.P."/>
        </authorList>
    </citation>
    <scope>NUCLEOTIDE SEQUENCE [LARGE SCALE GENOMIC DNA]</scope>
    <source>
        <strain evidence="7">OCOM4-52</strain>
    </source>
</reference>
<name>A0A0F7CSW0_9BETA</name>
<feature type="domain" description="G-protein coupled receptors family 1 profile" evidence="6">
    <location>
        <begin position="26"/>
        <end position="192"/>
    </location>
</feature>
<dbReference type="KEGG" id="vg:24284856"/>
<evidence type="ECO:0000256" key="3">
    <source>
        <dbReference type="ARBA" id="ARBA00022989"/>
    </source>
</evidence>
<feature type="transmembrane region" description="Helical" evidence="5">
    <location>
        <begin position="47"/>
        <end position="69"/>
    </location>
</feature>
<dbReference type="Proteomes" id="UP000171701">
    <property type="component" value="Segment"/>
</dbReference>